<dbReference type="GO" id="GO:0016787">
    <property type="term" value="F:hydrolase activity"/>
    <property type="evidence" value="ECO:0007669"/>
    <property type="project" value="UniProtKB-KW"/>
</dbReference>
<dbReference type="CDD" id="cd18186">
    <property type="entry name" value="BTB_POZ_ZBTB_KLHL-like"/>
    <property type="match status" value="1"/>
</dbReference>
<accession>A0A9N8DXP4</accession>
<gene>
    <name evidence="1" type="ORF">SEMRO_434_G142080.1</name>
</gene>
<proteinExistence type="predicted"/>
<keyword evidence="2" id="KW-1185">Reference proteome</keyword>
<dbReference type="OrthoDB" id="6246789at2759"/>
<dbReference type="InterPro" id="IPR011333">
    <property type="entry name" value="SKP1/BTB/POZ_sf"/>
</dbReference>
<reference evidence="1" key="1">
    <citation type="submission" date="2020-06" db="EMBL/GenBank/DDBJ databases">
        <authorList>
            <consortium name="Plant Systems Biology data submission"/>
        </authorList>
    </citation>
    <scope>NUCLEOTIDE SEQUENCE</scope>
    <source>
        <strain evidence="1">D6</strain>
    </source>
</reference>
<evidence type="ECO:0000313" key="2">
    <source>
        <dbReference type="Proteomes" id="UP001153069"/>
    </source>
</evidence>
<dbReference type="Proteomes" id="UP001153069">
    <property type="component" value="Unassembled WGS sequence"/>
</dbReference>
<dbReference type="Gene3D" id="3.30.710.10">
    <property type="entry name" value="Potassium Channel Kv1.1, Chain A"/>
    <property type="match status" value="1"/>
</dbReference>
<comment type="caution">
    <text evidence="1">The sequence shown here is derived from an EMBL/GenBank/DDBJ whole genome shotgun (WGS) entry which is preliminary data.</text>
</comment>
<keyword evidence="1" id="KW-0378">Hydrolase</keyword>
<dbReference type="SUPFAM" id="SSF54695">
    <property type="entry name" value="POZ domain"/>
    <property type="match status" value="1"/>
</dbReference>
<evidence type="ECO:0000313" key="1">
    <source>
        <dbReference type="EMBL" id="CAB9510384.1"/>
    </source>
</evidence>
<dbReference type="EMBL" id="CAICTM010000433">
    <property type="protein sequence ID" value="CAB9510384.1"/>
    <property type="molecule type" value="Genomic_DNA"/>
</dbReference>
<organism evidence="1 2">
    <name type="scientific">Seminavis robusta</name>
    <dbReference type="NCBI Taxonomy" id="568900"/>
    <lineage>
        <taxon>Eukaryota</taxon>
        <taxon>Sar</taxon>
        <taxon>Stramenopiles</taxon>
        <taxon>Ochrophyta</taxon>
        <taxon>Bacillariophyta</taxon>
        <taxon>Bacillariophyceae</taxon>
        <taxon>Bacillariophycidae</taxon>
        <taxon>Naviculales</taxon>
        <taxon>Naviculaceae</taxon>
        <taxon>Seminavis</taxon>
    </lineage>
</organism>
<sequence>MSGSSQDVPSSGKFKPSCIRSSMEPDVKIVVGGRVYQEYSQSLSCWSGFFDRALCSGMKESTTKSFEFPDRKPEEWEWLVELMAPMSGKQVTEENVYTALSWFDELCCVKGIEECDKVLEMKVQVDINRNQVSFSGNCFRTNSDEKNLKNAVETLLDALSTSFRYNLKRLKARCIDFMQQAIENVMCLFEIEQITRFVFLLTTYVECKEKLLGSLMKNLPSSMADMPDDELLRQDLLPVFLHTEAARRESESKLKRRRDAVRDAEKEGVAPPEIVVEGAGQRAVNGTYARDGWFEASAMYSMRGRYNGEACVFRLFQCRVINDTCHWYISTVPRHSQPGTTADIDFYTAPVLDNCIDFPPARTWTRSNEGVAPPPRVILPTGWS</sequence>
<dbReference type="AlphaFoldDB" id="A0A9N8DXP4"/>
<protein>
    <submittedName>
        <fullName evidence="1">Ubiquitin carboxyl-terminal hydrolase</fullName>
    </submittedName>
</protein>
<name>A0A9N8DXP4_9STRA</name>